<reference evidence="2" key="1">
    <citation type="journal article" date="2015" name="Proc. Natl. Acad. Sci. U.S.A.">
        <title>Genome sequence of the Asian Tiger mosquito, Aedes albopictus, reveals insights into its biology, genetics, and evolution.</title>
        <authorList>
            <person name="Chen X.G."/>
            <person name="Jiang X."/>
            <person name="Gu J."/>
            <person name="Xu M."/>
            <person name="Wu Y."/>
            <person name="Deng Y."/>
            <person name="Zhang C."/>
            <person name="Bonizzoni M."/>
            <person name="Dermauw W."/>
            <person name="Vontas J."/>
            <person name="Armbruster P."/>
            <person name="Huang X."/>
            <person name="Yang Y."/>
            <person name="Zhang H."/>
            <person name="He W."/>
            <person name="Peng H."/>
            <person name="Liu Y."/>
            <person name="Wu K."/>
            <person name="Chen J."/>
            <person name="Lirakis M."/>
            <person name="Topalis P."/>
            <person name="Van Leeuwen T."/>
            <person name="Hall A.B."/>
            <person name="Jiang X."/>
            <person name="Thorpe C."/>
            <person name="Mueller R.L."/>
            <person name="Sun C."/>
            <person name="Waterhouse R.M."/>
            <person name="Yan G."/>
            <person name="Tu Z.J."/>
            <person name="Fang X."/>
            <person name="James A.A."/>
        </authorList>
    </citation>
    <scope>NUCLEOTIDE SEQUENCE [LARGE SCALE GENOMIC DNA]</scope>
    <source>
        <strain evidence="2">Foshan</strain>
    </source>
</reference>
<dbReference type="Proteomes" id="UP000069940">
    <property type="component" value="Unassembled WGS sequence"/>
</dbReference>
<name>A0ABM2A6D3_AEDAL</name>
<dbReference type="PANTHER" id="PTHR47331">
    <property type="entry name" value="PHD-TYPE DOMAIN-CONTAINING PROTEIN"/>
    <property type="match status" value="1"/>
</dbReference>
<reference evidence="1" key="2">
    <citation type="submission" date="2025-05" db="UniProtKB">
        <authorList>
            <consortium name="EnsemblMetazoa"/>
        </authorList>
    </citation>
    <scope>IDENTIFICATION</scope>
    <source>
        <strain evidence="1">Foshan</strain>
    </source>
</reference>
<accession>A0ABM2A6D3</accession>
<keyword evidence="2" id="KW-1185">Reference proteome</keyword>
<evidence type="ECO:0000313" key="1">
    <source>
        <dbReference type="EnsemblMetazoa" id="AALFPA23_024895.P37097"/>
    </source>
</evidence>
<organism evidence="1 2">
    <name type="scientific">Aedes albopictus</name>
    <name type="common">Asian tiger mosquito</name>
    <name type="synonym">Stegomyia albopicta</name>
    <dbReference type="NCBI Taxonomy" id="7160"/>
    <lineage>
        <taxon>Eukaryota</taxon>
        <taxon>Metazoa</taxon>
        <taxon>Ecdysozoa</taxon>
        <taxon>Arthropoda</taxon>
        <taxon>Hexapoda</taxon>
        <taxon>Insecta</taxon>
        <taxon>Pterygota</taxon>
        <taxon>Neoptera</taxon>
        <taxon>Endopterygota</taxon>
        <taxon>Diptera</taxon>
        <taxon>Nematocera</taxon>
        <taxon>Culicoidea</taxon>
        <taxon>Culicidae</taxon>
        <taxon>Culicinae</taxon>
        <taxon>Aedini</taxon>
        <taxon>Aedes</taxon>
        <taxon>Stegomyia</taxon>
    </lineage>
</organism>
<dbReference type="GeneID" id="134289616"/>
<dbReference type="RefSeq" id="XP_062711717.1">
    <property type="nucleotide sequence ID" value="XM_062855733.1"/>
</dbReference>
<evidence type="ECO:0000313" key="2">
    <source>
        <dbReference type="Proteomes" id="UP000069940"/>
    </source>
</evidence>
<dbReference type="EnsemblMetazoa" id="AALFPA23_024895.R37097">
    <property type="protein sequence ID" value="AALFPA23_024895.P37097"/>
    <property type="gene ID" value="AALFPA23_024895"/>
</dbReference>
<evidence type="ECO:0008006" key="3">
    <source>
        <dbReference type="Google" id="ProtNLM"/>
    </source>
</evidence>
<sequence length="232" mass="26573">MDSPLPQVTLNLSTRKIDSNSLQLPEDIALADPLFTEPGSVDVIIGAGLFFDLLLKEKFKLGEDGPVVQNTNLGWIVCGNLPVETDVANLCTERLDDLLTRFWELESCKTDSVLSLEKYACEKLSDRTTVRDGSGRFIVTLPKKDCLIRQFGDSKSTAMRRFLSLERRLDQNPQLKQMYSEFIHEYLRMGHMEKVVVEEEDAALPQYFIPHHCVWCLMHRVLRRPESPSIMR</sequence>
<protein>
    <recommendedName>
        <fullName evidence="3">Peptidase aspartic putative domain-containing protein</fullName>
    </recommendedName>
</protein>
<dbReference type="PANTHER" id="PTHR47331:SF5">
    <property type="entry name" value="RIBONUCLEASE H"/>
    <property type="match status" value="1"/>
</dbReference>
<proteinExistence type="predicted"/>